<comment type="caution">
    <text evidence="1">The sequence shown here is derived from an EMBL/GenBank/DDBJ whole genome shotgun (WGS) entry which is preliminary data.</text>
</comment>
<dbReference type="EMBL" id="CAUYUJ010012880">
    <property type="protein sequence ID" value="CAK0834748.1"/>
    <property type="molecule type" value="Genomic_DNA"/>
</dbReference>
<keyword evidence="2" id="KW-1185">Reference proteome</keyword>
<dbReference type="Proteomes" id="UP001189429">
    <property type="component" value="Unassembled WGS sequence"/>
</dbReference>
<proteinExistence type="predicted"/>
<reference evidence="1" key="1">
    <citation type="submission" date="2023-10" db="EMBL/GenBank/DDBJ databases">
        <authorList>
            <person name="Chen Y."/>
            <person name="Shah S."/>
            <person name="Dougan E. K."/>
            <person name="Thang M."/>
            <person name="Chan C."/>
        </authorList>
    </citation>
    <scope>NUCLEOTIDE SEQUENCE [LARGE SCALE GENOMIC DNA]</scope>
</reference>
<evidence type="ECO:0000313" key="2">
    <source>
        <dbReference type="Proteomes" id="UP001189429"/>
    </source>
</evidence>
<evidence type="ECO:0000313" key="1">
    <source>
        <dbReference type="EMBL" id="CAK0834748.1"/>
    </source>
</evidence>
<name>A0ABN9SRY5_9DINO</name>
<gene>
    <name evidence="1" type="ORF">PCOR1329_LOCUS32088</name>
</gene>
<accession>A0ABN9SRY5</accession>
<organism evidence="1 2">
    <name type="scientific">Prorocentrum cordatum</name>
    <dbReference type="NCBI Taxonomy" id="2364126"/>
    <lineage>
        <taxon>Eukaryota</taxon>
        <taxon>Sar</taxon>
        <taxon>Alveolata</taxon>
        <taxon>Dinophyceae</taxon>
        <taxon>Prorocentrales</taxon>
        <taxon>Prorocentraceae</taxon>
        <taxon>Prorocentrum</taxon>
    </lineage>
</organism>
<protein>
    <submittedName>
        <fullName evidence="1">Uncharacterized protein</fullName>
    </submittedName>
</protein>
<sequence length="83" mass="9352">MARDDVELGFADKDLPAGWRALRRKCGVDVIELMYLSHRFLGRLDAHRALPLTLLTPPASCKLKLWVPLQHGLLILQLLSNPP</sequence>